<evidence type="ECO:0008006" key="3">
    <source>
        <dbReference type="Google" id="ProtNLM"/>
    </source>
</evidence>
<dbReference type="InterPro" id="IPR011990">
    <property type="entry name" value="TPR-like_helical_dom_sf"/>
</dbReference>
<gene>
    <name evidence="1" type="ORF">C8D89_1063</name>
</gene>
<dbReference type="Proteomes" id="UP000245639">
    <property type="component" value="Unassembled WGS sequence"/>
</dbReference>
<dbReference type="AlphaFoldDB" id="A0A2U1FB04"/>
<protein>
    <recommendedName>
        <fullName evidence="3">Tetratricopeptide repeat protein</fullName>
    </recommendedName>
</protein>
<organism evidence="1 2">
    <name type="scientific">Actinomycetospora cinnamomea</name>
    <dbReference type="NCBI Taxonomy" id="663609"/>
    <lineage>
        <taxon>Bacteria</taxon>
        <taxon>Bacillati</taxon>
        <taxon>Actinomycetota</taxon>
        <taxon>Actinomycetes</taxon>
        <taxon>Pseudonocardiales</taxon>
        <taxon>Pseudonocardiaceae</taxon>
        <taxon>Actinomycetospora</taxon>
    </lineage>
</organism>
<evidence type="ECO:0000313" key="2">
    <source>
        <dbReference type="Proteomes" id="UP000245639"/>
    </source>
</evidence>
<proteinExistence type="predicted"/>
<dbReference type="EMBL" id="QEKW01000006">
    <property type="protein sequence ID" value="PVZ09348.1"/>
    <property type="molecule type" value="Genomic_DNA"/>
</dbReference>
<comment type="caution">
    <text evidence="1">The sequence shown here is derived from an EMBL/GenBank/DDBJ whole genome shotgun (WGS) entry which is preliminary data.</text>
</comment>
<sequence length="308" mass="32937">MVAGRAADDPEPVTSRDLDQELARRDALAVAALLAAGSPCTSESRVRIGTVLLRGWSADAEVRDVLRPVFAAAVPDQRALIALGDIDTWLRHGRIARGWWVQAAAGPDPELAALGAWRAARADLRGRRVDDALPLLEQAAAAGIAGAALALGRIIEEHGDDEPAAALFRRSGTPEGMLRLAEIRLRAEDPDGAQEELARFRPPPFVPGTLDLQAWGDGVCGEIAFRRGDLEVAEDRFWRARHAPGDRGRLAELRLAQIAIACGDASTAFSRASMLAAGTDAAATHARLLMDLHPDLMAEGARLLEQEE</sequence>
<evidence type="ECO:0000313" key="1">
    <source>
        <dbReference type="EMBL" id="PVZ09348.1"/>
    </source>
</evidence>
<keyword evidence="2" id="KW-1185">Reference proteome</keyword>
<reference evidence="1 2" key="1">
    <citation type="submission" date="2018-04" db="EMBL/GenBank/DDBJ databases">
        <title>Genomic Encyclopedia of Type Strains, Phase IV (KMG-IV): sequencing the most valuable type-strain genomes for metagenomic binning, comparative biology and taxonomic classification.</title>
        <authorList>
            <person name="Goeker M."/>
        </authorList>
    </citation>
    <scope>NUCLEOTIDE SEQUENCE [LARGE SCALE GENOMIC DNA]</scope>
    <source>
        <strain evidence="1 2">DSM 45771</strain>
    </source>
</reference>
<name>A0A2U1FB04_9PSEU</name>
<accession>A0A2U1FB04</accession>
<dbReference type="Gene3D" id="1.25.40.10">
    <property type="entry name" value="Tetratricopeptide repeat domain"/>
    <property type="match status" value="1"/>
</dbReference>